<feature type="region of interest" description="Disordered" evidence="6">
    <location>
        <begin position="1"/>
        <end position="56"/>
    </location>
</feature>
<evidence type="ECO:0000313" key="14">
    <source>
        <dbReference type="RefSeq" id="XP_022245705.1"/>
    </source>
</evidence>
<dbReference type="RefSeq" id="XP_022245710.1">
    <property type="nucleotide sequence ID" value="XM_022390002.1"/>
</dbReference>
<evidence type="ECO:0000313" key="11">
    <source>
        <dbReference type="RefSeq" id="XP_022245677.1"/>
    </source>
</evidence>
<organism evidence="8 10">
    <name type="scientific">Limulus polyphemus</name>
    <name type="common">Atlantic horseshoe crab</name>
    <dbReference type="NCBI Taxonomy" id="6850"/>
    <lineage>
        <taxon>Eukaryota</taxon>
        <taxon>Metazoa</taxon>
        <taxon>Ecdysozoa</taxon>
        <taxon>Arthropoda</taxon>
        <taxon>Chelicerata</taxon>
        <taxon>Merostomata</taxon>
        <taxon>Xiphosura</taxon>
        <taxon>Limulidae</taxon>
        <taxon>Limulus</taxon>
    </lineage>
</organism>
<accession>A0ABM1BA40</accession>
<proteinExistence type="predicted"/>
<evidence type="ECO:0000259" key="7">
    <source>
        <dbReference type="PROSITE" id="PS50157"/>
    </source>
</evidence>
<feature type="region of interest" description="Disordered" evidence="6">
    <location>
        <begin position="572"/>
        <end position="642"/>
    </location>
</feature>
<dbReference type="Gene3D" id="3.30.160.60">
    <property type="entry name" value="Classic Zinc Finger"/>
    <property type="match status" value="7"/>
</dbReference>
<dbReference type="GeneID" id="106462490"/>
<feature type="domain" description="C2H2-type" evidence="7">
    <location>
        <begin position="277"/>
        <end position="306"/>
    </location>
</feature>
<evidence type="ECO:0000256" key="4">
    <source>
        <dbReference type="ARBA" id="ARBA00022833"/>
    </source>
</evidence>
<sequence length="642" mass="68808">MDDTDVGDVDDPIKEEDPGPSLADPNVPEVIGLLLSQSDQQDDSQDNDDSPHAGVLSVCPSEGDSLAINCSVGSPVIAVTTSTPPLSISGVALADSGISLVDHRDVATRVLETRTVKLEDGTTAFVQSLPSTDESDSSEAPTKFFDGQAVQLEDGTTAFIHTTPREGLQTIQLEDGTTAYISPVTAEPLFDGEASGLGLENFAVGQIGEDSVSEGARDGIEAKMALGVVNSPSTSSPRALAMGDRAFKCPYEGCGRLYTTQHHLKVHERSHTGYRPFKCNAPGCHKAFATGYGLKSHTRVHTGETPYKCPDEQCHKAFKTSGDLQKHVRTHTGERPFKCPFEGCDRAFTTSNIRKVHIRTHTGERPYICKEEGCGRSFASATNYKNHIRIHTGEKPYVCSVLSCGKKFTEYSSLYKHHVVHTLTKPYVCNLCGKNYRQTSTLAMHRRTVHGIVEEEMNIEPTVSISEERSLVGAEESGEEAEIASKQPRLQFRLGGSLEDGTANLVIQGTTSQHIAMLSSVSDLPSEATVIALQGNQSVNEQGVQQILVVADPAQLAALQQLAQQQFAQVLSPESSTDGGDSVSNRYLSGKGADGLTLDPAQDPKLEHPSSQPSGEYTLTGSPISSEDNSALAPLTSQPSDL</sequence>
<keyword evidence="1" id="KW-0479">Metal-binding</keyword>
<dbReference type="InterPro" id="IPR036236">
    <property type="entry name" value="Znf_C2H2_sf"/>
</dbReference>
<feature type="domain" description="C2H2-type" evidence="7">
    <location>
        <begin position="397"/>
        <end position="426"/>
    </location>
</feature>
<dbReference type="RefSeq" id="XP_013777873.1">
    <property type="nucleotide sequence ID" value="XM_013922419.2"/>
</dbReference>
<evidence type="ECO:0000256" key="3">
    <source>
        <dbReference type="ARBA" id="ARBA00022771"/>
    </source>
</evidence>
<feature type="domain" description="C2H2-type" evidence="7">
    <location>
        <begin position="337"/>
        <end position="366"/>
    </location>
</feature>
<keyword evidence="4" id="KW-0862">Zinc</keyword>
<evidence type="ECO:0000313" key="9">
    <source>
        <dbReference type="RefSeq" id="XP_013777873.1"/>
    </source>
</evidence>
<feature type="domain" description="C2H2-type" evidence="7">
    <location>
        <begin position="427"/>
        <end position="450"/>
    </location>
</feature>
<dbReference type="PANTHER" id="PTHR14003">
    <property type="entry name" value="TRANSCRIPTIONAL REPRESSOR PROTEIN YY"/>
    <property type="match status" value="1"/>
</dbReference>
<feature type="domain" description="C2H2-type" evidence="7">
    <location>
        <begin position="247"/>
        <end position="276"/>
    </location>
</feature>
<feature type="domain" description="C2H2-type" evidence="7">
    <location>
        <begin position="307"/>
        <end position="336"/>
    </location>
</feature>
<evidence type="ECO:0000313" key="13">
    <source>
        <dbReference type="RefSeq" id="XP_022245699.1"/>
    </source>
</evidence>
<dbReference type="RefSeq" id="XP_022245677.1">
    <property type="nucleotide sequence ID" value="XM_022389969.1"/>
</dbReference>
<protein>
    <submittedName>
        <fullName evidence="9 10">Zinc finger protein 76-like isoform X1</fullName>
    </submittedName>
</protein>
<dbReference type="SUPFAM" id="SSF57667">
    <property type="entry name" value="beta-beta-alpha zinc fingers"/>
    <property type="match status" value="4"/>
</dbReference>
<gene>
    <name evidence="9 10 11 12 13 14 15" type="primary">LOC106462490</name>
</gene>
<evidence type="ECO:0000256" key="5">
    <source>
        <dbReference type="PROSITE-ProRule" id="PRU00042"/>
    </source>
</evidence>
<feature type="compositionally biased region" description="Acidic residues" evidence="6">
    <location>
        <begin position="1"/>
        <end position="10"/>
    </location>
</feature>
<keyword evidence="8" id="KW-1185">Reference proteome</keyword>
<dbReference type="InterPro" id="IPR013087">
    <property type="entry name" value="Znf_C2H2_type"/>
</dbReference>
<dbReference type="RefSeq" id="XP_013777883.1">
    <property type="nucleotide sequence ID" value="XM_013922429.2"/>
</dbReference>
<feature type="domain" description="C2H2-type" evidence="7">
    <location>
        <begin position="367"/>
        <end position="396"/>
    </location>
</feature>
<reference evidence="9 10" key="1">
    <citation type="submission" date="2025-05" db="UniProtKB">
        <authorList>
            <consortium name="RefSeq"/>
        </authorList>
    </citation>
    <scope>IDENTIFICATION</scope>
    <source>
        <tissue evidence="9 10">Muscle</tissue>
    </source>
</reference>
<evidence type="ECO:0000313" key="8">
    <source>
        <dbReference type="Proteomes" id="UP000694941"/>
    </source>
</evidence>
<dbReference type="PROSITE" id="PS00028">
    <property type="entry name" value="ZINC_FINGER_C2H2_1"/>
    <property type="match status" value="7"/>
</dbReference>
<keyword evidence="3 5" id="KW-0863">Zinc-finger</keyword>
<dbReference type="SMART" id="SM00355">
    <property type="entry name" value="ZnF_C2H2"/>
    <property type="match status" value="7"/>
</dbReference>
<evidence type="ECO:0000313" key="10">
    <source>
        <dbReference type="RefSeq" id="XP_013777883.1"/>
    </source>
</evidence>
<evidence type="ECO:0000313" key="12">
    <source>
        <dbReference type="RefSeq" id="XP_022245682.1"/>
    </source>
</evidence>
<dbReference type="RefSeq" id="XP_022245705.1">
    <property type="nucleotide sequence ID" value="XM_022389997.1"/>
</dbReference>
<dbReference type="PROSITE" id="PS50157">
    <property type="entry name" value="ZINC_FINGER_C2H2_2"/>
    <property type="match status" value="7"/>
</dbReference>
<evidence type="ECO:0000313" key="15">
    <source>
        <dbReference type="RefSeq" id="XP_022245710.1"/>
    </source>
</evidence>
<dbReference type="PANTHER" id="PTHR14003:SF19">
    <property type="entry name" value="YY2 TRANSCRIPTION FACTOR"/>
    <property type="match status" value="1"/>
</dbReference>
<dbReference type="RefSeq" id="XP_022245682.1">
    <property type="nucleotide sequence ID" value="XM_022389974.1"/>
</dbReference>
<feature type="compositionally biased region" description="Polar residues" evidence="6">
    <location>
        <begin position="609"/>
        <end position="642"/>
    </location>
</feature>
<evidence type="ECO:0000256" key="6">
    <source>
        <dbReference type="SAM" id="MobiDB-lite"/>
    </source>
</evidence>
<name>A0ABM1BA40_LIMPO</name>
<feature type="compositionally biased region" description="Polar residues" evidence="6">
    <location>
        <begin position="572"/>
        <end position="587"/>
    </location>
</feature>
<evidence type="ECO:0000256" key="2">
    <source>
        <dbReference type="ARBA" id="ARBA00022737"/>
    </source>
</evidence>
<dbReference type="Proteomes" id="UP000694941">
    <property type="component" value="Unplaced"/>
</dbReference>
<dbReference type="Pfam" id="PF00096">
    <property type="entry name" value="zf-C2H2"/>
    <property type="match status" value="5"/>
</dbReference>
<keyword evidence="2" id="KW-0677">Repeat</keyword>
<evidence type="ECO:0000256" key="1">
    <source>
        <dbReference type="ARBA" id="ARBA00022723"/>
    </source>
</evidence>
<dbReference type="RefSeq" id="XP_022245699.1">
    <property type="nucleotide sequence ID" value="XM_022389991.1"/>
</dbReference>